<evidence type="ECO:0000313" key="2">
    <source>
        <dbReference type="Proteomes" id="UP001281147"/>
    </source>
</evidence>
<sequence length="144" mass="16151">MQPTQPLFRALRRLALTTKQGPHNYYKGNRTGAMGRHTKYGGYIIDYAKVRTYVCPDLTDFSVAEGEVAAYGEWAADGREGVFEAVEGGGWEYLSHDSISGRHKMKGRAHLMREDEGLRPAWQYLLETAERGLVQSSHCAVAEQ</sequence>
<reference evidence="1" key="1">
    <citation type="submission" date="2023-07" db="EMBL/GenBank/DDBJ databases">
        <title>Black Yeasts Isolated from many extreme environments.</title>
        <authorList>
            <person name="Coleine C."/>
            <person name="Stajich J.E."/>
            <person name="Selbmann L."/>
        </authorList>
    </citation>
    <scope>NUCLEOTIDE SEQUENCE</scope>
    <source>
        <strain evidence="1">CCFEE 5714</strain>
    </source>
</reference>
<keyword evidence="1" id="KW-0689">Ribosomal protein</keyword>
<gene>
    <name evidence="1" type="primary">MRPL27_2</name>
    <name evidence="1" type="ORF">LTR37_011790</name>
</gene>
<dbReference type="EMBL" id="JAUTXU010000105">
    <property type="protein sequence ID" value="KAK3707938.1"/>
    <property type="molecule type" value="Genomic_DNA"/>
</dbReference>
<name>A0ACC3N2G0_9PEZI</name>
<evidence type="ECO:0000313" key="1">
    <source>
        <dbReference type="EMBL" id="KAK3707938.1"/>
    </source>
</evidence>
<protein>
    <submittedName>
        <fullName evidence="1">60S ribosomal protein L27, mitochondrial</fullName>
    </submittedName>
</protein>
<organism evidence="1 2">
    <name type="scientific">Vermiconidia calcicola</name>
    <dbReference type="NCBI Taxonomy" id="1690605"/>
    <lineage>
        <taxon>Eukaryota</taxon>
        <taxon>Fungi</taxon>
        <taxon>Dikarya</taxon>
        <taxon>Ascomycota</taxon>
        <taxon>Pezizomycotina</taxon>
        <taxon>Dothideomycetes</taxon>
        <taxon>Dothideomycetidae</taxon>
        <taxon>Mycosphaerellales</taxon>
        <taxon>Extremaceae</taxon>
        <taxon>Vermiconidia</taxon>
    </lineage>
</organism>
<comment type="caution">
    <text evidence="1">The sequence shown here is derived from an EMBL/GenBank/DDBJ whole genome shotgun (WGS) entry which is preliminary data.</text>
</comment>
<dbReference type="Proteomes" id="UP001281147">
    <property type="component" value="Unassembled WGS sequence"/>
</dbReference>
<keyword evidence="1" id="KW-0687">Ribonucleoprotein</keyword>
<accession>A0ACC3N2G0</accession>
<keyword evidence="2" id="KW-1185">Reference proteome</keyword>
<proteinExistence type="predicted"/>